<reference evidence="3 4" key="1">
    <citation type="submission" date="2021-06" db="EMBL/GenBank/DDBJ databases">
        <title>Caerostris extrusa draft genome.</title>
        <authorList>
            <person name="Kono N."/>
            <person name="Arakawa K."/>
        </authorList>
    </citation>
    <scope>NUCLEOTIDE SEQUENCE [LARGE SCALE GENOMIC DNA]</scope>
</reference>
<feature type="chain" id="PRO_5043898857" evidence="2">
    <location>
        <begin position="29"/>
        <end position="82"/>
    </location>
</feature>
<sequence length="82" mass="9308">TRNWKPLVHHLAALLLCYFLDEWGGVSADDVIARPVSFISKLIISDFVQRFRKGHQSERRRGTSGRSSRCFSPELTADSLCT</sequence>
<evidence type="ECO:0000256" key="2">
    <source>
        <dbReference type="SAM" id="SignalP"/>
    </source>
</evidence>
<evidence type="ECO:0000256" key="1">
    <source>
        <dbReference type="SAM" id="MobiDB-lite"/>
    </source>
</evidence>
<comment type="caution">
    <text evidence="3">The sequence shown here is derived from an EMBL/GenBank/DDBJ whole genome shotgun (WGS) entry which is preliminary data.</text>
</comment>
<keyword evidence="2" id="KW-0732">Signal</keyword>
<organism evidence="3 4">
    <name type="scientific">Caerostris extrusa</name>
    <name type="common">Bark spider</name>
    <name type="synonym">Caerostris bankana</name>
    <dbReference type="NCBI Taxonomy" id="172846"/>
    <lineage>
        <taxon>Eukaryota</taxon>
        <taxon>Metazoa</taxon>
        <taxon>Ecdysozoa</taxon>
        <taxon>Arthropoda</taxon>
        <taxon>Chelicerata</taxon>
        <taxon>Arachnida</taxon>
        <taxon>Araneae</taxon>
        <taxon>Araneomorphae</taxon>
        <taxon>Entelegynae</taxon>
        <taxon>Araneoidea</taxon>
        <taxon>Araneidae</taxon>
        <taxon>Caerostris</taxon>
    </lineage>
</organism>
<protein>
    <submittedName>
        <fullName evidence="3">Uncharacterized protein</fullName>
    </submittedName>
</protein>
<evidence type="ECO:0000313" key="4">
    <source>
        <dbReference type="Proteomes" id="UP001054945"/>
    </source>
</evidence>
<feature type="signal peptide" evidence="2">
    <location>
        <begin position="1"/>
        <end position="28"/>
    </location>
</feature>
<dbReference type="AlphaFoldDB" id="A0AAV4U484"/>
<keyword evidence="4" id="KW-1185">Reference proteome</keyword>
<proteinExistence type="predicted"/>
<dbReference type="Proteomes" id="UP001054945">
    <property type="component" value="Unassembled WGS sequence"/>
</dbReference>
<dbReference type="EMBL" id="BPLR01012255">
    <property type="protein sequence ID" value="GIY52552.1"/>
    <property type="molecule type" value="Genomic_DNA"/>
</dbReference>
<evidence type="ECO:0000313" key="3">
    <source>
        <dbReference type="EMBL" id="GIY52552.1"/>
    </source>
</evidence>
<name>A0AAV4U484_CAEEX</name>
<gene>
    <name evidence="3" type="ORF">CEXT_813691</name>
</gene>
<feature type="non-terminal residue" evidence="3">
    <location>
        <position position="1"/>
    </location>
</feature>
<accession>A0AAV4U484</accession>
<feature type="region of interest" description="Disordered" evidence="1">
    <location>
        <begin position="55"/>
        <end position="82"/>
    </location>
</feature>